<evidence type="ECO:0000256" key="1">
    <source>
        <dbReference type="SAM" id="MobiDB-lite"/>
    </source>
</evidence>
<feature type="region of interest" description="Disordered" evidence="1">
    <location>
        <begin position="1"/>
        <end position="40"/>
    </location>
</feature>
<organism evidence="2 3">
    <name type="scientific">Hermetia illucens</name>
    <name type="common">Black soldier fly</name>
    <dbReference type="NCBI Taxonomy" id="343691"/>
    <lineage>
        <taxon>Eukaryota</taxon>
        <taxon>Metazoa</taxon>
        <taxon>Ecdysozoa</taxon>
        <taxon>Arthropoda</taxon>
        <taxon>Hexapoda</taxon>
        <taxon>Insecta</taxon>
        <taxon>Pterygota</taxon>
        <taxon>Neoptera</taxon>
        <taxon>Endopterygota</taxon>
        <taxon>Diptera</taxon>
        <taxon>Brachycera</taxon>
        <taxon>Stratiomyomorpha</taxon>
        <taxon>Stratiomyidae</taxon>
        <taxon>Hermetiinae</taxon>
        <taxon>Hermetia</taxon>
    </lineage>
</organism>
<feature type="region of interest" description="Disordered" evidence="1">
    <location>
        <begin position="100"/>
        <end position="122"/>
    </location>
</feature>
<dbReference type="AlphaFoldDB" id="A0A7R8UZF2"/>
<dbReference type="EMBL" id="LR899013">
    <property type="protein sequence ID" value="CAD7089980.1"/>
    <property type="molecule type" value="Genomic_DNA"/>
</dbReference>
<proteinExistence type="predicted"/>
<feature type="compositionally biased region" description="Basic and acidic residues" evidence="1">
    <location>
        <begin position="1"/>
        <end position="17"/>
    </location>
</feature>
<sequence length="154" mass="16989">MLRDLIEPNGETDHDEPAPVVNVTKAEEKEEDVGGDERTTAPCHIAKNSIDLLRDIIGTLFPQVSRESNLPTVQTDPGEIPEVTTKEVLEAATKIAENKATGLNGIPNKEGTDSGRRNSSKVVRGNIYYVPEEWRKQKLVLIPKSSKPLSDRSF</sequence>
<dbReference type="Proteomes" id="UP000594454">
    <property type="component" value="Chromosome 5"/>
</dbReference>
<gene>
    <name evidence="2" type="ORF">HERILL_LOCUS12495</name>
</gene>
<name>A0A7R8UZF2_HERIL</name>
<reference evidence="2 3" key="1">
    <citation type="submission" date="2020-11" db="EMBL/GenBank/DDBJ databases">
        <authorList>
            <person name="Wallbank WR R."/>
            <person name="Pardo Diaz C."/>
            <person name="Kozak K."/>
            <person name="Martin S."/>
            <person name="Jiggins C."/>
            <person name="Moest M."/>
            <person name="Warren A I."/>
            <person name="Generalovic N T."/>
            <person name="Byers J.R.P. K."/>
            <person name="Montejo-Kovacevich G."/>
            <person name="Yen C E."/>
        </authorList>
    </citation>
    <scope>NUCLEOTIDE SEQUENCE [LARGE SCALE GENOMIC DNA]</scope>
</reference>
<keyword evidence="3" id="KW-1185">Reference proteome</keyword>
<protein>
    <submittedName>
        <fullName evidence="2">Uncharacterized protein</fullName>
    </submittedName>
</protein>
<evidence type="ECO:0000313" key="3">
    <source>
        <dbReference type="Proteomes" id="UP000594454"/>
    </source>
</evidence>
<accession>A0A7R8UZF2</accession>
<dbReference type="InParanoid" id="A0A7R8UZF2"/>
<evidence type="ECO:0000313" key="2">
    <source>
        <dbReference type="EMBL" id="CAD7089980.1"/>
    </source>
</evidence>